<reference evidence="2" key="2">
    <citation type="submission" date="2018-02" db="EMBL/GenBank/DDBJ databases">
        <authorList>
            <person name="Cohen D.B."/>
            <person name="Kent A.D."/>
        </authorList>
    </citation>
    <scope>NUCLEOTIDE SEQUENCE</scope>
    <source>
        <strain evidence="2">DSM 17706</strain>
    </source>
</reference>
<name>A0A2U1SUY3_METSR</name>
<evidence type="ECO:0008006" key="6">
    <source>
        <dbReference type="Google" id="ProtNLM"/>
    </source>
</evidence>
<protein>
    <recommendedName>
        <fullName evidence="6">DUF3617 family protein</fullName>
    </recommendedName>
</protein>
<dbReference type="OrthoDB" id="8448573at2"/>
<comment type="caution">
    <text evidence="2">The sequence shown here is derived from an EMBL/GenBank/DDBJ whole genome shotgun (WGS) entry which is preliminary data.</text>
</comment>
<organism evidence="2 4">
    <name type="scientific">Methylosinus sporium</name>
    <dbReference type="NCBI Taxonomy" id="428"/>
    <lineage>
        <taxon>Bacteria</taxon>
        <taxon>Pseudomonadati</taxon>
        <taxon>Pseudomonadota</taxon>
        <taxon>Alphaproteobacteria</taxon>
        <taxon>Hyphomicrobiales</taxon>
        <taxon>Methylocystaceae</taxon>
        <taxon>Methylosinus</taxon>
    </lineage>
</organism>
<reference evidence="3 5" key="3">
    <citation type="submission" date="2019-07" db="EMBL/GenBank/DDBJ databases">
        <title>Ln-dependent methylotrophs.</title>
        <authorList>
            <person name="Tani A."/>
        </authorList>
    </citation>
    <scope>NUCLEOTIDE SEQUENCE [LARGE SCALE GENOMIC DNA]</scope>
    <source>
        <strain evidence="3 5">SM89A</strain>
    </source>
</reference>
<dbReference type="Proteomes" id="UP000316781">
    <property type="component" value="Unassembled WGS sequence"/>
</dbReference>
<dbReference type="Proteomes" id="UP000245137">
    <property type="component" value="Unassembled WGS sequence"/>
</dbReference>
<keyword evidence="1" id="KW-0732">Signal</keyword>
<dbReference type="AlphaFoldDB" id="A0A2U1SUY3"/>
<gene>
    <name evidence="2" type="ORF">C5689_02410</name>
    <name evidence="3" type="ORF">FM996_14045</name>
</gene>
<dbReference type="EMBL" id="PUIV01000002">
    <property type="protein sequence ID" value="PWB95399.1"/>
    <property type="molecule type" value="Genomic_DNA"/>
</dbReference>
<keyword evidence="4" id="KW-1185">Reference proteome</keyword>
<dbReference type="EMBL" id="VJMF01000058">
    <property type="protein sequence ID" value="TRL31277.1"/>
    <property type="molecule type" value="Genomic_DNA"/>
</dbReference>
<evidence type="ECO:0000313" key="3">
    <source>
        <dbReference type="EMBL" id="TRL31277.1"/>
    </source>
</evidence>
<sequence length="161" mass="16271">MKRIFSTALFVLAANGAAFAGAATTDGAGALSLAALVGKYAPGVTPKEKTALAALADGHAKIAFPKGKTIEVAVDAISCRASNVDITQHACELTFGDKKVQVAGRLAHEIFATLLEVGAPPEGAAGTIYAAVSALDCTIDPDEIAQKAGGGAQCKYEPPKM</sequence>
<reference evidence="2 4" key="1">
    <citation type="journal article" date="2018" name="Appl. Microbiol. Biotechnol.">
        <title>Co-cultivation of the strictly anaerobic methanogen Methanosarcina barkeri with aerobic methanotrophs in an oxygen-limited membrane bioreactor.</title>
        <authorList>
            <person name="In 't Zandt M.H."/>
            <person name="van den Bosch T.J.M."/>
            <person name="Rijkers R."/>
            <person name="van Kessel M.A.H.J."/>
            <person name="Jetten M.S.M."/>
            <person name="Welte C.U."/>
        </authorList>
    </citation>
    <scope>NUCLEOTIDE SEQUENCE [LARGE SCALE GENOMIC DNA]</scope>
    <source>
        <strain evidence="2 4">DSM 17706</strain>
    </source>
</reference>
<feature type="chain" id="PRO_5036052210" description="DUF3617 family protein" evidence="1">
    <location>
        <begin position="21"/>
        <end position="161"/>
    </location>
</feature>
<accession>A0A2U1SUY3</accession>
<proteinExistence type="predicted"/>
<dbReference type="RefSeq" id="WP_108915687.1">
    <property type="nucleotide sequence ID" value="NZ_BGJY01000001.1"/>
</dbReference>
<feature type="signal peptide" evidence="1">
    <location>
        <begin position="1"/>
        <end position="20"/>
    </location>
</feature>
<evidence type="ECO:0000313" key="2">
    <source>
        <dbReference type="EMBL" id="PWB95399.1"/>
    </source>
</evidence>
<evidence type="ECO:0000313" key="5">
    <source>
        <dbReference type="Proteomes" id="UP000316781"/>
    </source>
</evidence>
<evidence type="ECO:0000256" key="1">
    <source>
        <dbReference type="SAM" id="SignalP"/>
    </source>
</evidence>
<evidence type="ECO:0000313" key="4">
    <source>
        <dbReference type="Proteomes" id="UP000245137"/>
    </source>
</evidence>